<dbReference type="Pfam" id="PF00106">
    <property type="entry name" value="adh_short"/>
    <property type="match status" value="1"/>
</dbReference>
<organism evidence="1 2">
    <name type="scientific">SAR86 cluster bacterium</name>
    <dbReference type="NCBI Taxonomy" id="2030880"/>
    <lineage>
        <taxon>Bacteria</taxon>
        <taxon>Pseudomonadati</taxon>
        <taxon>Pseudomonadota</taxon>
        <taxon>Gammaproteobacteria</taxon>
        <taxon>SAR86 cluster</taxon>
    </lineage>
</organism>
<dbReference type="InterPro" id="IPR002347">
    <property type="entry name" value="SDR_fam"/>
</dbReference>
<dbReference type="PANTHER" id="PTHR43431">
    <property type="entry name" value="OXIDOREDUCTASE, SHORT CHAIN DEHYDROGENASE/REDUCTASE FAMILY (AFU_ORTHOLOGUE AFUA_5G14000)"/>
    <property type="match status" value="1"/>
</dbReference>
<gene>
    <name evidence="1" type="ORF">DBW92_01545</name>
</gene>
<protein>
    <submittedName>
        <fullName evidence="1">SDR family NAD(P)-dependent oxidoreductase</fullName>
    </submittedName>
</protein>
<dbReference type="PRINTS" id="PR00081">
    <property type="entry name" value="GDHRDH"/>
</dbReference>
<evidence type="ECO:0000313" key="1">
    <source>
        <dbReference type="EMBL" id="RCL45209.1"/>
    </source>
</evidence>
<dbReference type="Proteomes" id="UP000252915">
    <property type="component" value="Unassembled WGS sequence"/>
</dbReference>
<dbReference type="EMBL" id="QOPI01000004">
    <property type="protein sequence ID" value="RCL45209.1"/>
    <property type="molecule type" value="Genomic_DNA"/>
</dbReference>
<comment type="caution">
    <text evidence="1">The sequence shown here is derived from an EMBL/GenBank/DDBJ whole genome shotgun (WGS) entry which is preliminary data.</text>
</comment>
<dbReference type="SUPFAM" id="SSF51735">
    <property type="entry name" value="NAD(P)-binding Rossmann-fold domains"/>
    <property type="match status" value="1"/>
</dbReference>
<dbReference type="InterPro" id="IPR036291">
    <property type="entry name" value="NAD(P)-bd_dom_sf"/>
</dbReference>
<name>A0A368C6J5_9GAMM</name>
<dbReference type="AlphaFoldDB" id="A0A368C6J5"/>
<evidence type="ECO:0000313" key="2">
    <source>
        <dbReference type="Proteomes" id="UP000252915"/>
    </source>
</evidence>
<accession>A0A368C6J5</accession>
<reference evidence="1 2" key="1">
    <citation type="journal article" date="2018" name="Microbiome">
        <title>Fine metagenomic profile of the Mediterranean stratified and mixed water columns revealed by assembly and recruitment.</title>
        <authorList>
            <person name="Haro-Moreno J.M."/>
            <person name="Lopez-Perez M."/>
            <person name="De La Torre J.R."/>
            <person name="Picazo A."/>
            <person name="Camacho A."/>
            <person name="Rodriguez-Valera F."/>
        </authorList>
    </citation>
    <scope>NUCLEOTIDE SEQUENCE [LARGE SCALE GENOMIC DNA]</scope>
    <source>
        <strain evidence="1">MED-G78</strain>
    </source>
</reference>
<dbReference type="CDD" id="cd05373">
    <property type="entry name" value="SDR_c10"/>
    <property type="match status" value="1"/>
</dbReference>
<dbReference type="PANTHER" id="PTHR43431:SF7">
    <property type="entry name" value="OXIDOREDUCTASE, SHORT CHAIN DEHYDROGENASE_REDUCTASE FAMILY (AFU_ORTHOLOGUE AFUA_5G14000)"/>
    <property type="match status" value="1"/>
</dbReference>
<dbReference type="Gene3D" id="3.40.50.720">
    <property type="entry name" value="NAD(P)-binding Rossmann-like Domain"/>
    <property type="match status" value="1"/>
</dbReference>
<sequence>MKNNSEYSAIIIGAGVATGSALTKKFAKEGYKVCPVRRGTNASDLKDLEEEIKQDGGWAQGFEVDARDEDAIKKLFKEVEEEVAPIDVVIFNPGANVFFPIEETTARVYRKVWEMATFAGFLTGREATKYMKPRGHGSILFTGATASIRGGAGFSAFAGAKFALRALSQSMARELGPQGIHVAHIIIDGAIDTPWIKENFPDAYALKEKDGILSPEKIAETYWNVHLQDRTAWTQELDLRPYMEKF</sequence>
<proteinExistence type="predicted"/>